<name>A0A2N5TGM6_9BASI</name>
<accession>A0A2N5TGM6</accession>
<feature type="compositionally biased region" description="Basic residues" evidence="1">
    <location>
        <begin position="41"/>
        <end position="50"/>
    </location>
</feature>
<dbReference type="EMBL" id="PGCJ01000685">
    <property type="protein sequence ID" value="PLW24647.1"/>
    <property type="molecule type" value="Genomic_DNA"/>
</dbReference>
<dbReference type="AlphaFoldDB" id="A0A2N5TGM6"/>
<proteinExistence type="predicted"/>
<feature type="region of interest" description="Disordered" evidence="1">
    <location>
        <begin position="1"/>
        <end position="66"/>
    </location>
</feature>
<evidence type="ECO:0000313" key="3">
    <source>
        <dbReference type="Proteomes" id="UP000235388"/>
    </source>
</evidence>
<protein>
    <submittedName>
        <fullName evidence="2">Uncharacterized protein</fullName>
    </submittedName>
</protein>
<sequence length="102" mass="11064">MSHPSRAKSIKPVNQDSDSKNLPGRREEAAGVQEPAVGKARGARRVHAGRRSREGDLPPNTLGRKHLLGFRRTMMTSRAAKNFAGPPFLEAPTRRSAAPSPT</sequence>
<organism evidence="2 3">
    <name type="scientific">Puccinia coronata f. sp. avenae</name>
    <dbReference type="NCBI Taxonomy" id="200324"/>
    <lineage>
        <taxon>Eukaryota</taxon>
        <taxon>Fungi</taxon>
        <taxon>Dikarya</taxon>
        <taxon>Basidiomycota</taxon>
        <taxon>Pucciniomycotina</taxon>
        <taxon>Pucciniomycetes</taxon>
        <taxon>Pucciniales</taxon>
        <taxon>Pucciniaceae</taxon>
        <taxon>Puccinia</taxon>
    </lineage>
</organism>
<comment type="caution">
    <text evidence="2">The sequence shown here is derived from an EMBL/GenBank/DDBJ whole genome shotgun (WGS) entry which is preliminary data.</text>
</comment>
<reference evidence="2 3" key="1">
    <citation type="submission" date="2017-11" db="EMBL/GenBank/DDBJ databases">
        <title>De novo assembly and phasing of dikaryotic genomes from two isolates of Puccinia coronata f. sp. avenae, the causal agent of oat crown rust.</title>
        <authorList>
            <person name="Miller M.E."/>
            <person name="Zhang Y."/>
            <person name="Omidvar V."/>
            <person name="Sperschneider J."/>
            <person name="Schwessinger B."/>
            <person name="Raley C."/>
            <person name="Palmer J.M."/>
            <person name="Garnica D."/>
            <person name="Upadhyaya N."/>
            <person name="Rathjen J."/>
            <person name="Taylor J.M."/>
            <person name="Park R.F."/>
            <person name="Dodds P.N."/>
            <person name="Hirsch C.D."/>
            <person name="Kianian S.F."/>
            <person name="Figueroa M."/>
        </authorList>
    </citation>
    <scope>NUCLEOTIDE SEQUENCE [LARGE SCALE GENOMIC DNA]</scope>
    <source>
        <strain evidence="2">12NC29</strain>
    </source>
</reference>
<feature type="region of interest" description="Disordered" evidence="1">
    <location>
        <begin position="79"/>
        <end position="102"/>
    </location>
</feature>
<evidence type="ECO:0000313" key="2">
    <source>
        <dbReference type="EMBL" id="PLW24647.1"/>
    </source>
</evidence>
<keyword evidence="3" id="KW-1185">Reference proteome</keyword>
<dbReference type="Proteomes" id="UP000235388">
    <property type="component" value="Unassembled WGS sequence"/>
</dbReference>
<gene>
    <name evidence="2" type="ORF">PCANC_27312</name>
</gene>
<evidence type="ECO:0000256" key="1">
    <source>
        <dbReference type="SAM" id="MobiDB-lite"/>
    </source>
</evidence>